<gene>
    <name evidence="7" type="ORF">A6E15_05590</name>
</gene>
<dbReference type="OrthoDB" id="142185at2157"/>
<sequence>MVPLGDAVSLAVGVLALWVGARFLVTGASRIAGAAGISALVVGLTVVAFGTSAPEIVVSTGAALEGQGDVAVGNVVGSNVFNLGVILGFVAVIAPFRVAEPLLRRDVLAMAASTAVAVAVLANALVSRLEGAVLLALLACYLGALVIAVRGGDEAGEPTGDSNGGTDDAAASVTVDGDGREVRLGLEAGRTAAGLAIVIVGGRVLVDAAVGLALSAGISEWVVGATIVAAGTSLPELVTSVVAARRGDTGIAAGNVVGSSVFNVLGVLGLAATARPLTVDPAVVLALGWLAALTAFATVVLATGRQLTRLEGAALVAAGAGYWAVSALL</sequence>
<accession>A0A1S8AUJ6</accession>
<dbReference type="STRING" id="301967.A6E15_05590"/>
<dbReference type="InterPro" id="IPR044880">
    <property type="entry name" value="NCX_ion-bd_dom_sf"/>
</dbReference>
<evidence type="ECO:0000256" key="5">
    <source>
        <dbReference type="SAM" id="Phobius"/>
    </source>
</evidence>
<dbReference type="NCBIfam" id="TIGR00367">
    <property type="entry name" value="calcium/sodium antiporter"/>
    <property type="match status" value="1"/>
</dbReference>
<feature type="transmembrane region" description="Helical" evidence="5">
    <location>
        <begin position="283"/>
        <end position="303"/>
    </location>
</feature>
<dbReference type="Gene3D" id="1.20.1420.30">
    <property type="entry name" value="NCX, central ion-binding region"/>
    <property type="match status" value="1"/>
</dbReference>
<dbReference type="AlphaFoldDB" id="A0A1S8AUJ6"/>
<dbReference type="EMBL" id="LWLN01000001">
    <property type="protein sequence ID" value="OLZ40493.1"/>
    <property type="molecule type" value="Genomic_DNA"/>
</dbReference>
<evidence type="ECO:0000256" key="1">
    <source>
        <dbReference type="ARBA" id="ARBA00004141"/>
    </source>
</evidence>
<feature type="transmembrane region" description="Helical" evidence="5">
    <location>
        <begin position="107"/>
        <end position="126"/>
    </location>
</feature>
<feature type="transmembrane region" description="Helical" evidence="5">
    <location>
        <begin position="221"/>
        <end position="244"/>
    </location>
</feature>
<dbReference type="PANTHER" id="PTHR10846:SF8">
    <property type="entry name" value="INNER MEMBRANE PROTEIN YRBG"/>
    <property type="match status" value="1"/>
</dbReference>
<dbReference type="InterPro" id="IPR004481">
    <property type="entry name" value="K/Na/Ca-exchanger"/>
</dbReference>
<feature type="transmembrane region" description="Helical" evidence="5">
    <location>
        <begin position="32"/>
        <end position="51"/>
    </location>
</feature>
<protein>
    <submittedName>
        <fullName evidence="7">Conjugal transfer protein TraR</fullName>
    </submittedName>
</protein>
<name>A0A1S8AUJ6_9EURY</name>
<evidence type="ECO:0000256" key="4">
    <source>
        <dbReference type="ARBA" id="ARBA00023136"/>
    </source>
</evidence>
<dbReference type="Pfam" id="PF01699">
    <property type="entry name" value="Na_Ca_ex"/>
    <property type="match status" value="2"/>
</dbReference>
<proteinExistence type="predicted"/>
<keyword evidence="3 5" id="KW-1133">Transmembrane helix</keyword>
<dbReference type="Proteomes" id="UP000189370">
    <property type="component" value="Unassembled WGS sequence"/>
</dbReference>
<evidence type="ECO:0000256" key="3">
    <source>
        <dbReference type="ARBA" id="ARBA00022989"/>
    </source>
</evidence>
<dbReference type="GO" id="GO:0005886">
    <property type="term" value="C:plasma membrane"/>
    <property type="evidence" value="ECO:0007669"/>
    <property type="project" value="TreeGrafter"/>
</dbReference>
<comment type="caution">
    <text evidence="7">The sequence shown here is derived from an EMBL/GenBank/DDBJ whole genome shotgun (WGS) entry which is preliminary data.</text>
</comment>
<keyword evidence="2 5" id="KW-0812">Transmembrane</keyword>
<organism evidence="7 8">
    <name type="scientific">Natrinema saccharevitans</name>
    <dbReference type="NCBI Taxonomy" id="301967"/>
    <lineage>
        <taxon>Archaea</taxon>
        <taxon>Methanobacteriati</taxon>
        <taxon>Methanobacteriota</taxon>
        <taxon>Stenosarchaea group</taxon>
        <taxon>Halobacteria</taxon>
        <taxon>Halobacteriales</taxon>
        <taxon>Natrialbaceae</taxon>
        <taxon>Natrinema</taxon>
    </lineage>
</organism>
<feature type="domain" description="Sodium/calcium exchanger membrane region" evidence="6">
    <location>
        <begin position="8"/>
        <end position="144"/>
    </location>
</feature>
<reference evidence="8" key="1">
    <citation type="submission" date="2016-04" db="EMBL/GenBank/DDBJ databases">
        <authorList>
            <person name="Chen S.-C."/>
            <person name="Lai M.-C."/>
        </authorList>
    </citation>
    <scope>NUCLEOTIDE SEQUENCE [LARGE SCALE GENOMIC DNA]</scope>
    <source>
        <strain evidence="8">AB14</strain>
    </source>
</reference>
<comment type="subcellular location">
    <subcellularLocation>
        <location evidence="1">Membrane</location>
        <topology evidence="1">Multi-pass membrane protein</topology>
    </subcellularLocation>
</comment>
<dbReference type="GO" id="GO:0006874">
    <property type="term" value="P:intracellular calcium ion homeostasis"/>
    <property type="evidence" value="ECO:0007669"/>
    <property type="project" value="TreeGrafter"/>
</dbReference>
<evidence type="ECO:0000313" key="8">
    <source>
        <dbReference type="Proteomes" id="UP000189370"/>
    </source>
</evidence>
<keyword evidence="8" id="KW-1185">Reference proteome</keyword>
<dbReference type="PANTHER" id="PTHR10846">
    <property type="entry name" value="SODIUM/POTASSIUM/CALCIUM EXCHANGER"/>
    <property type="match status" value="1"/>
</dbReference>
<dbReference type="GO" id="GO:0005262">
    <property type="term" value="F:calcium channel activity"/>
    <property type="evidence" value="ECO:0007669"/>
    <property type="project" value="TreeGrafter"/>
</dbReference>
<dbReference type="InterPro" id="IPR004837">
    <property type="entry name" value="NaCa_Exmemb"/>
</dbReference>
<evidence type="ECO:0000259" key="6">
    <source>
        <dbReference type="Pfam" id="PF01699"/>
    </source>
</evidence>
<dbReference type="GO" id="GO:0008273">
    <property type="term" value="F:calcium, potassium:sodium antiporter activity"/>
    <property type="evidence" value="ECO:0007669"/>
    <property type="project" value="TreeGrafter"/>
</dbReference>
<feature type="transmembrane region" description="Helical" evidence="5">
    <location>
        <begin position="6"/>
        <end position="25"/>
    </location>
</feature>
<dbReference type="RefSeq" id="WP_076144584.1">
    <property type="nucleotide sequence ID" value="NZ_LWLN01000001.1"/>
</dbReference>
<feature type="transmembrane region" description="Helical" evidence="5">
    <location>
        <begin position="71"/>
        <end position="95"/>
    </location>
</feature>
<keyword evidence="4 5" id="KW-0472">Membrane</keyword>
<evidence type="ECO:0000313" key="7">
    <source>
        <dbReference type="EMBL" id="OLZ40493.1"/>
    </source>
</evidence>
<evidence type="ECO:0000256" key="2">
    <source>
        <dbReference type="ARBA" id="ARBA00022692"/>
    </source>
</evidence>
<feature type="transmembrane region" description="Helical" evidence="5">
    <location>
        <begin position="132"/>
        <end position="149"/>
    </location>
</feature>
<feature type="domain" description="Sodium/calcium exchanger membrane region" evidence="6">
    <location>
        <begin position="192"/>
        <end position="318"/>
    </location>
</feature>
<feature type="transmembrane region" description="Helical" evidence="5">
    <location>
        <begin position="251"/>
        <end position="271"/>
    </location>
</feature>